<feature type="domain" description="Ppx/GppA phosphatase N-terminal" evidence="3">
    <location>
        <begin position="26"/>
        <end position="300"/>
    </location>
</feature>
<dbReference type="InterPro" id="IPR050273">
    <property type="entry name" value="GppA/Ppx_hydrolase"/>
</dbReference>
<dbReference type="PANTHER" id="PTHR30005">
    <property type="entry name" value="EXOPOLYPHOSPHATASE"/>
    <property type="match status" value="1"/>
</dbReference>
<dbReference type="Pfam" id="PF02541">
    <property type="entry name" value="Ppx-GppA"/>
    <property type="match status" value="1"/>
</dbReference>
<dbReference type="SUPFAM" id="SSF53067">
    <property type="entry name" value="Actin-like ATPase domain"/>
    <property type="match status" value="2"/>
</dbReference>
<dbReference type="EMBL" id="JADQTO010000012">
    <property type="protein sequence ID" value="MBG0564672.1"/>
    <property type="molecule type" value="Genomic_DNA"/>
</dbReference>
<dbReference type="Gene3D" id="3.30.420.40">
    <property type="match status" value="1"/>
</dbReference>
<evidence type="ECO:0000256" key="1">
    <source>
        <dbReference type="ARBA" id="ARBA00007125"/>
    </source>
</evidence>
<dbReference type="Gene3D" id="3.30.420.150">
    <property type="entry name" value="Exopolyphosphatase. Domain 2"/>
    <property type="match status" value="1"/>
</dbReference>
<evidence type="ECO:0000259" key="3">
    <source>
        <dbReference type="Pfam" id="PF02541"/>
    </source>
</evidence>
<dbReference type="Proteomes" id="UP000598146">
    <property type="component" value="Unassembled WGS sequence"/>
</dbReference>
<accession>A0A931FZE2</accession>
<dbReference type="InterPro" id="IPR043129">
    <property type="entry name" value="ATPase_NBD"/>
</dbReference>
<dbReference type="PANTHER" id="PTHR30005:SF0">
    <property type="entry name" value="RETROGRADE REGULATION PROTEIN 2"/>
    <property type="match status" value="1"/>
</dbReference>
<dbReference type="AlphaFoldDB" id="A0A931FZE2"/>
<dbReference type="GO" id="GO:0016462">
    <property type="term" value="F:pyrophosphatase activity"/>
    <property type="evidence" value="ECO:0007669"/>
    <property type="project" value="TreeGrafter"/>
</dbReference>
<reference evidence="4" key="1">
    <citation type="submission" date="2020-11" db="EMBL/GenBank/DDBJ databases">
        <title>Isolation and identification of active actinomycetes.</title>
        <authorList>
            <person name="Sun X."/>
        </authorList>
    </citation>
    <scope>NUCLEOTIDE SEQUENCE</scope>
    <source>
        <strain evidence="4">NEAU-A11</strain>
    </source>
</reference>
<gene>
    <name evidence="4" type="ORF">I4J89_24795</name>
</gene>
<name>A0A931FZE2_9ACTN</name>
<evidence type="ECO:0000256" key="2">
    <source>
        <dbReference type="ARBA" id="ARBA00022801"/>
    </source>
</evidence>
<keyword evidence="2" id="KW-0378">Hydrolase</keyword>
<evidence type="ECO:0000313" key="4">
    <source>
        <dbReference type="EMBL" id="MBG0564672.1"/>
    </source>
</evidence>
<keyword evidence="5" id="KW-1185">Reference proteome</keyword>
<dbReference type="CDD" id="cd24056">
    <property type="entry name" value="ASKHA_NBD_MtPPX1-like"/>
    <property type="match status" value="1"/>
</dbReference>
<proteinExistence type="inferred from homology"/>
<sequence>MRMGVLDIGSNAAQLLVIDACAGAPPLPVYREKRLTRVAPAIRPDGLVTPAGVDRLVAAVCSVVEAARAYQVDELIPYATAAVRDAANRDDIVAALRAGTGLDVGFLSGEDEGRLTYLAAHRWFGWAAGPLLLLDIGGGSMEIVQGRDENPAVSLSLPLGAGLLTRSHLPEHPATSRDVKRLRRHVRGVLAPVVRRLDWETRPHKTVATSKTFKQLACFAGESDPAGSRVLHRRELRTWIPRLARMTPKQRAELPGVSRSRARQLLAGAVIAETTMAALGVDRVEVCPWALREGILLRRLSPPSYGDNLRGVCLRDPAGIVTNLDDHRLAGSVC</sequence>
<protein>
    <recommendedName>
        <fullName evidence="3">Ppx/GppA phosphatase N-terminal domain-containing protein</fullName>
    </recommendedName>
</protein>
<comment type="similarity">
    <text evidence="1">Belongs to the GppA/Ppx family.</text>
</comment>
<evidence type="ECO:0000313" key="5">
    <source>
        <dbReference type="Proteomes" id="UP000598146"/>
    </source>
</evidence>
<dbReference type="FunFam" id="3.30.420.150:FF:000006">
    <property type="entry name" value="Ppx/GppA family phosphatase"/>
    <property type="match status" value="1"/>
</dbReference>
<comment type="caution">
    <text evidence="4">The sequence shown here is derived from an EMBL/GenBank/DDBJ whole genome shotgun (WGS) entry which is preliminary data.</text>
</comment>
<dbReference type="InterPro" id="IPR003695">
    <property type="entry name" value="Ppx_GppA_N"/>
</dbReference>
<organism evidence="4 5">
    <name type="scientific">Actinoplanes aureus</name>
    <dbReference type="NCBI Taxonomy" id="2792083"/>
    <lineage>
        <taxon>Bacteria</taxon>
        <taxon>Bacillati</taxon>
        <taxon>Actinomycetota</taxon>
        <taxon>Actinomycetes</taxon>
        <taxon>Micromonosporales</taxon>
        <taxon>Micromonosporaceae</taxon>
        <taxon>Actinoplanes</taxon>
    </lineage>
</organism>
<dbReference type="RefSeq" id="WP_196416458.1">
    <property type="nucleotide sequence ID" value="NZ_JADQTO010000012.1"/>
</dbReference>